<keyword evidence="1 2" id="KW-0812">Transmembrane</keyword>
<reference evidence="3 4" key="2">
    <citation type="submission" date="2024-07" db="EMBL/GenBank/DDBJ databases">
        <authorList>
            <person name="Akdeniz Z."/>
        </authorList>
    </citation>
    <scope>NUCLEOTIDE SEQUENCE [LARGE SCALE GENOMIC DNA]</scope>
</reference>
<evidence type="ECO:0000313" key="2">
    <source>
        <dbReference type="EMBL" id="CAI9977940.1"/>
    </source>
</evidence>
<name>A0AA86RHE7_9EUKA</name>
<dbReference type="EMBL" id="CAXDID020000397">
    <property type="protein sequence ID" value="CAL6086997.1"/>
    <property type="molecule type" value="Genomic_DNA"/>
</dbReference>
<keyword evidence="1" id="KW-0472">Membrane</keyword>
<feature type="transmembrane region" description="Helical" evidence="1">
    <location>
        <begin position="12"/>
        <end position="33"/>
    </location>
</feature>
<dbReference type="EMBL" id="CATOUU010001181">
    <property type="protein sequence ID" value="CAI9977940.1"/>
    <property type="molecule type" value="Genomic_DNA"/>
</dbReference>
<proteinExistence type="predicted"/>
<evidence type="ECO:0000256" key="1">
    <source>
        <dbReference type="SAM" id="Phobius"/>
    </source>
</evidence>
<comment type="caution">
    <text evidence="2">The sequence shown here is derived from an EMBL/GenBank/DDBJ whole genome shotgun (WGS) entry which is preliminary data.</text>
</comment>
<gene>
    <name evidence="3" type="ORF">HINF_LOCUS63435</name>
    <name evidence="2" type="ORF">HINF_LOCUS65585</name>
</gene>
<reference evidence="2" key="1">
    <citation type="submission" date="2023-06" db="EMBL/GenBank/DDBJ databases">
        <authorList>
            <person name="Kurt Z."/>
        </authorList>
    </citation>
    <scope>NUCLEOTIDE SEQUENCE</scope>
</reference>
<sequence length="208" mass="24094">MSANQAFSVKITYTLLLLAVFGIGLVFSFDFMITSKQYLPKSFDLSREFTFSPSDLMKAKIQTNILSFNLEQGYYSESNKSFSSNNETDKFFRFKDNLTQVEGADSWSHEVRFVSREFIYNNEDKFQNMYTIALASTITGFALPVIVILVIWVGCIGWCECDKQKLTTLCNKQNKSESLFEEKHEPPNYYVENAIDSTKEKLQNFLRR</sequence>
<accession>A0AA86RHE7</accession>
<dbReference type="Proteomes" id="UP001642409">
    <property type="component" value="Unassembled WGS sequence"/>
</dbReference>
<protein>
    <submittedName>
        <fullName evidence="2">Transmembrane domain-containing protein</fullName>
    </submittedName>
    <submittedName>
        <fullName evidence="3">Transmembrane_domain-containing protein</fullName>
    </submittedName>
</protein>
<organism evidence="2">
    <name type="scientific">Hexamita inflata</name>
    <dbReference type="NCBI Taxonomy" id="28002"/>
    <lineage>
        <taxon>Eukaryota</taxon>
        <taxon>Metamonada</taxon>
        <taxon>Diplomonadida</taxon>
        <taxon>Hexamitidae</taxon>
        <taxon>Hexamitinae</taxon>
        <taxon>Hexamita</taxon>
    </lineage>
</organism>
<evidence type="ECO:0000313" key="3">
    <source>
        <dbReference type="EMBL" id="CAL6086997.1"/>
    </source>
</evidence>
<keyword evidence="4" id="KW-1185">Reference proteome</keyword>
<keyword evidence="1" id="KW-1133">Transmembrane helix</keyword>
<evidence type="ECO:0000313" key="4">
    <source>
        <dbReference type="Proteomes" id="UP001642409"/>
    </source>
</evidence>
<dbReference type="AlphaFoldDB" id="A0AA86RHE7"/>
<feature type="transmembrane region" description="Helical" evidence="1">
    <location>
        <begin position="130"/>
        <end position="154"/>
    </location>
</feature>